<proteinExistence type="predicted"/>
<dbReference type="CDD" id="cd05403">
    <property type="entry name" value="NT_KNTase_like"/>
    <property type="match status" value="1"/>
</dbReference>
<dbReference type="InterPro" id="IPR043519">
    <property type="entry name" value="NT_sf"/>
</dbReference>
<dbReference type="InterPro" id="IPR052930">
    <property type="entry name" value="TA_antitoxin_MntA"/>
</dbReference>
<dbReference type="Proteomes" id="UP000034307">
    <property type="component" value="Unassembled WGS sequence"/>
</dbReference>
<dbReference type="PANTHER" id="PTHR43852:SF3">
    <property type="entry name" value="NUCLEOTIDYLTRANSFERASE"/>
    <property type="match status" value="1"/>
</dbReference>
<sequence>MLVLFGSQAQNISSPASDYDILVFGPDTKKSYDLVYDLLSGKIQKLVDIDIVFASVAPGELLNHASTYGQVLYAKSPVDFANFRQKVMLDYSDFAPYRYLFQQATLARI</sequence>
<feature type="domain" description="Polymerase beta nucleotidyltransferase" evidence="1">
    <location>
        <begin position="2"/>
        <end position="76"/>
    </location>
</feature>
<evidence type="ECO:0000259" key="1">
    <source>
        <dbReference type="Pfam" id="PF18765"/>
    </source>
</evidence>
<gene>
    <name evidence="2" type="ORF">UX80_C0017G0002</name>
</gene>
<dbReference type="AlphaFoldDB" id="A0A0G1RJ83"/>
<evidence type="ECO:0000313" key="3">
    <source>
        <dbReference type="Proteomes" id="UP000034307"/>
    </source>
</evidence>
<comment type="caution">
    <text evidence="2">The sequence shown here is derived from an EMBL/GenBank/DDBJ whole genome shotgun (WGS) entry which is preliminary data.</text>
</comment>
<dbReference type="PANTHER" id="PTHR43852">
    <property type="entry name" value="NUCLEOTIDYLTRANSFERASE"/>
    <property type="match status" value="1"/>
</dbReference>
<dbReference type="InterPro" id="IPR041633">
    <property type="entry name" value="Polbeta"/>
</dbReference>
<name>A0A0G1RJ83_9BACT</name>
<organism evidence="2 3">
    <name type="scientific">Candidatus Amesbacteria bacterium GW2011_GWA2_47_11b</name>
    <dbReference type="NCBI Taxonomy" id="1618358"/>
    <lineage>
        <taxon>Bacteria</taxon>
        <taxon>Candidatus Amesiibacteriota</taxon>
    </lineage>
</organism>
<dbReference type="STRING" id="1618358.UX80_C0017G0002"/>
<dbReference type="Pfam" id="PF18765">
    <property type="entry name" value="Polbeta"/>
    <property type="match status" value="1"/>
</dbReference>
<dbReference type="Gene3D" id="3.30.460.10">
    <property type="entry name" value="Beta Polymerase, domain 2"/>
    <property type="match status" value="1"/>
</dbReference>
<dbReference type="SUPFAM" id="SSF81301">
    <property type="entry name" value="Nucleotidyltransferase"/>
    <property type="match status" value="1"/>
</dbReference>
<accession>A0A0G1RJ83</accession>
<evidence type="ECO:0000313" key="2">
    <source>
        <dbReference type="EMBL" id="KKU57384.1"/>
    </source>
</evidence>
<protein>
    <recommendedName>
        <fullName evidence="1">Polymerase beta nucleotidyltransferase domain-containing protein</fullName>
    </recommendedName>
</protein>
<dbReference type="EMBL" id="LCNO01000017">
    <property type="protein sequence ID" value="KKU57384.1"/>
    <property type="molecule type" value="Genomic_DNA"/>
</dbReference>
<reference evidence="2 3" key="1">
    <citation type="journal article" date="2015" name="Nature">
        <title>rRNA introns, odd ribosomes, and small enigmatic genomes across a large radiation of phyla.</title>
        <authorList>
            <person name="Brown C.T."/>
            <person name="Hug L.A."/>
            <person name="Thomas B.C."/>
            <person name="Sharon I."/>
            <person name="Castelle C.J."/>
            <person name="Singh A."/>
            <person name="Wilkins M.J."/>
            <person name="Williams K.H."/>
            <person name="Banfield J.F."/>
        </authorList>
    </citation>
    <scope>NUCLEOTIDE SEQUENCE [LARGE SCALE GENOMIC DNA]</scope>
</reference>